<evidence type="ECO:0000259" key="1">
    <source>
        <dbReference type="Pfam" id="PF02769"/>
    </source>
</evidence>
<keyword evidence="2" id="KW-0436">Ligase</keyword>
<dbReference type="SUPFAM" id="SSF52317">
    <property type="entry name" value="Class I glutamine amidotransferase-like"/>
    <property type="match status" value="1"/>
</dbReference>
<accession>A0AAD1CL58</accession>
<dbReference type="RefSeq" id="WP_110548827.1">
    <property type="nucleotide sequence ID" value="NZ_AP014610.1"/>
</dbReference>
<dbReference type="InterPro" id="IPR010918">
    <property type="entry name" value="PurM-like_C_dom"/>
</dbReference>
<dbReference type="Gene3D" id="3.90.650.10">
    <property type="entry name" value="PurM-like C-terminal domain"/>
    <property type="match status" value="2"/>
</dbReference>
<dbReference type="CDD" id="cd02204">
    <property type="entry name" value="PurL_repeat2"/>
    <property type="match status" value="1"/>
</dbReference>
<dbReference type="SUPFAM" id="SSF55326">
    <property type="entry name" value="PurM N-terminal domain-like"/>
    <property type="match status" value="2"/>
</dbReference>
<dbReference type="AlphaFoldDB" id="A0AAD1CL58"/>
<dbReference type="PROSITE" id="PS51273">
    <property type="entry name" value="GATASE_TYPE_1"/>
    <property type="match status" value="1"/>
</dbReference>
<dbReference type="GO" id="GO:0006164">
    <property type="term" value="P:purine nucleotide biosynthetic process"/>
    <property type="evidence" value="ECO:0007669"/>
    <property type="project" value="UniProtKB-KW"/>
</dbReference>
<dbReference type="GO" id="GO:0005524">
    <property type="term" value="F:ATP binding"/>
    <property type="evidence" value="ECO:0007669"/>
    <property type="project" value="UniProtKB-KW"/>
</dbReference>
<evidence type="ECO:0000313" key="3">
    <source>
        <dbReference type="Proteomes" id="UP000262607"/>
    </source>
</evidence>
<dbReference type="NCBIfam" id="TIGR01857">
    <property type="entry name" value="FGAM-synthase"/>
    <property type="match status" value="1"/>
</dbReference>
<evidence type="ECO:0000313" key="2">
    <source>
        <dbReference type="EMBL" id="BBA17657.1"/>
    </source>
</evidence>
<dbReference type="PANTHER" id="PTHR10099:SF1">
    <property type="entry name" value="PHOSPHORIBOSYLFORMYLGLYCINAMIDINE SYNTHASE"/>
    <property type="match status" value="1"/>
</dbReference>
<dbReference type="GO" id="GO:0004642">
    <property type="term" value="F:phosphoribosylformylglycinamidine synthase activity"/>
    <property type="evidence" value="ECO:0007669"/>
    <property type="project" value="UniProtKB-EC"/>
</dbReference>
<feature type="domain" description="PurM-like C-terminal" evidence="1">
    <location>
        <begin position="434"/>
        <end position="585"/>
    </location>
</feature>
<dbReference type="Gene3D" id="3.40.50.880">
    <property type="match status" value="1"/>
</dbReference>
<gene>
    <name evidence="2" type="primary">purL</name>
    <name evidence="2" type="ORF">CPU2_147</name>
</gene>
<dbReference type="InterPro" id="IPR036676">
    <property type="entry name" value="PurM-like_C_sf"/>
</dbReference>
<dbReference type="Gene3D" id="3.30.1330.10">
    <property type="entry name" value="PurM-like, N-terminal domain"/>
    <property type="match status" value="2"/>
</dbReference>
<name>A0AAD1CL58_9FLAO</name>
<dbReference type="PANTHER" id="PTHR10099">
    <property type="entry name" value="PHOSPHORIBOSYLFORMYLGLYCINAMIDINE SYNTHASE"/>
    <property type="match status" value="1"/>
</dbReference>
<protein>
    <submittedName>
        <fullName evidence="2">Phosphoribosylformylglycinamidine synthase</fullName>
        <ecNumber evidence="2">6.3.5.3</ecNumber>
    </submittedName>
</protein>
<organism evidence="2 3">
    <name type="scientific">Blattabacterium punctulatus CPU2</name>
    <dbReference type="NCBI Taxonomy" id="1457032"/>
    <lineage>
        <taxon>Bacteria</taxon>
        <taxon>Pseudomonadati</taxon>
        <taxon>Bacteroidota</taxon>
        <taxon>Flavobacteriia</taxon>
        <taxon>Flavobacteriales</taxon>
        <taxon>Blattabacteriaceae</taxon>
        <taxon>Blattabacterium</taxon>
    </lineage>
</organism>
<dbReference type="GO" id="GO:0046872">
    <property type="term" value="F:metal ion binding"/>
    <property type="evidence" value="ECO:0007669"/>
    <property type="project" value="UniProtKB-KW"/>
</dbReference>
<reference evidence="2 3" key="1">
    <citation type="submission" date="2014-06" db="EMBL/GenBank/DDBJ databases">
        <title>Genome sequence of the intracellular symbiont Blattabacterium cuenoti, strain CPU2 from the wood feeding cockroach Cryptocercus punctulatus.</title>
        <authorList>
            <person name="Kinjo Y."/>
            <person name="Ohkuma M."/>
            <person name="Tokuda G."/>
        </authorList>
    </citation>
    <scope>NUCLEOTIDE SEQUENCE [LARGE SCALE GENOMIC DNA]</scope>
    <source>
        <strain evidence="2 3">CPU2</strain>
    </source>
</reference>
<dbReference type="InterPro" id="IPR036921">
    <property type="entry name" value="PurM-like_N_sf"/>
</dbReference>
<dbReference type="Pfam" id="PF02769">
    <property type="entry name" value="AIRS_C"/>
    <property type="match status" value="1"/>
</dbReference>
<dbReference type="Proteomes" id="UP000262607">
    <property type="component" value="Chromosome"/>
</dbReference>
<dbReference type="SUPFAM" id="SSF56042">
    <property type="entry name" value="PurM C-terminal domain-like"/>
    <property type="match status" value="2"/>
</dbReference>
<dbReference type="InterPro" id="IPR029062">
    <property type="entry name" value="Class_I_gatase-like"/>
</dbReference>
<sequence length="1240" mass="140633">MNLRIYIQKKNFFDLYSRKLYQELNDMDISLSKVIIYHIYDIFQIKQEVFIDSLYKIFVDPVTDIYHKKLHLKNPYFSIEYLPGKYDQRAEAAMQCIKVIDPISTVFIKTGKLIELIGLNNPKNDIIKIKKYCINPNICKEKNLKEMLPPYFSNIKCVEKKKMKILEGFINFTHEEIKKIHKKWNFSIEIKDLLFIQKYFFEENRDPKEEELRILDAYWSDHCRHSTFLTTLVDITFDGILKDTYYNIFNKYLKDRDSIGRSKDPINLMDLSNLPSQILFKKGKLKNYVFSNERNSCIMRIDVDIIGKKKEKWYLLFKNETHNHPTEIDPFGGASTCIGGAIRDPLSGRAFVYQSIRLSGADDPTKTKTLNGKIEQRKICREAANGYSSYGNQVGVSTTHIHEIYHKGYKAKRMEVGMVIGAVPVDYVKQKNPKKGDIILLIGGLTGRDGIGGATESSKEYEYNLKNTSYNIPVQKGNPIIERQIQRFFRKKEAISLIKKCNDFGAGGASVAIGELSNSSILYLDKIPIKNTSLDSIEIALSESQERMAVVLNPDDVKKFINLSHEENILSIPIAKITDNERIIFYHQKKEIFNLKSSFLNTGGSNKKKVVQVSSPTSISPFKKSQKITFNKKNFLKNISKLNIASQKSLVEMFDSTIGGGTILMPFGGKYQMTPSEGSVQKIPVLNGETTTVSLASWGFHPNISNWSPLHGGAYAIVECVSKIVSMGGNYKSTYFSFQEYYQKLGKSPKNWGKPFASLLGAYHAQMAFELASIGGKDSMSGSYKNIHVPPTLIAFGVSIGSCGNIISPELKKIGNRIYLYHHKPLKNEMPDFDSLKKVYDKVYKGICSGKIVSVKTIKDGGISIAIAKMSFGNRLGVVIQYNNHLLETNIGSLIIESSSSLSEDFILIGEVVSSQNLNFNGISIDIDESIKNWIKTLTPIYSINNRDIKYPKKNILQKSRKFHKKIPLKWKSIKKIRPRVFIPIFPGTNCEFESIHAFEKEGAIVKTFVLRNLSDKDLIQSISKMVKYIKSVQIFMLCGGFSAGDEPDGSAKFITSMLHNPYIKDSIEYFIDHDGLILGICNGFQALIKSSLLPYGKINLRNHKSPTLTYNEIGKHISQCVHIKVISDQSPWLKGMKNKVYTIPVSHSEGRFYASEKMINILLRKNQIAALYVDLKGNPTMDFPFNPNGSIGAVEGLLSNNGKIYGRMTHPERYNNGLLKNIPDIKEHSIFRNAVQYFL</sequence>
<dbReference type="InterPro" id="IPR010141">
    <property type="entry name" value="FGAM_synthase"/>
</dbReference>
<dbReference type="Pfam" id="PF13507">
    <property type="entry name" value="GATase_5"/>
    <property type="match status" value="1"/>
</dbReference>
<proteinExistence type="predicted"/>
<dbReference type="GO" id="GO:0005737">
    <property type="term" value="C:cytoplasm"/>
    <property type="evidence" value="ECO:0007669"/>
    <property type="project" value="TreeGrafter"/>
</dbReference>
<dbReference type="EC" id="6.3.5.3" evidence="2"/>
<dbReference type="SMART" id="SM01211">
    <property type="entry name" value="GATase_5"/>
    <property type="match status" value="1"/>
</dbReference>
<dbReference type="GeneID" id="66556924"/>
<dbReference type="EMBL" id="AP014610">
    <property type="protein sequence ID" value="BBA17657.1"/>
    <property type="molecule type" value="Genomic_DNA"/>
</dbReference>